<feature type="region of interest" description="Disordered" evidence="1">
    <location>
        <begin position="150"/>
        <end position="218"/>
    </location>
</feature>
<evidence type="ECO:0000313" key="2">
    <source>
        <dbReference type="EMBL" id="KAJ7748763.1"/>
    </source>
</evidence>
<dbReference type="Proteomes" id="UP001215280">
    <property type="component" value="Unassembled WGS sequence"/>
</dbReference>
<name>A0AAD7N6H7_9AGAR</name>
<feature type="region of interest" description="Disordered" evidence="1">
    <location>
        <begin position="388"/>
        <end position="487"/>
    </location>
</feature>
<gene>
    <name evidence="2" type="ORF">DFH07DRAFT_775584</name>
</gene>
<keyword evidence="3" id="KW-1185">Reference proteome</keyword>
<dbReference type="EMBL" id="JARJLG010000088">
    <property type="protein sequence ID" value="KAJ7748763.1"/>
    <property type="molecule type" value="Genomic_DNA"/>
</dbReference>
<feature type="compositionally biased region" description="Basic and acidic residues" evidence="1">
    <location>
        <begin position="476"/>
        <end position="487"/>
    </location>
</feature>
<protein>
    <submittedName>
        <fullName evidence="2">Uncharacterized protein</fullName>
    </submittedName>
</protein>
<reference evidence="2" key="1">
    <citation type="submission" date="2023-03" db="EMBL/GenBank/DDBJ databases">
        <title>Massive genome expansion in bonnet fungi (Mycena s.s.) driven by repeated elements and novel gene families across ecological guilds.</title>
        <authorList>
            <consortium name="Lawrence Berkeley National Laboratory"/>
            <person name="Harder C.B."/>
            <person name="Miyauchi S."/>
            <person name="Viragh M."/>
            <person name="Kuo A."/>
            <person name="Thoen E."/>
            <person name="Andreopoulos B."/>
            <person name="Lu D."/>
            <person name="Skrede I."/>
            <person name="Drula E."/>
            <person name="Henrissat B."/>
            <person name="Morin E."/>
            <person name="Kohler A."/>
            <person name="Barry K."/>
            <person name="LaButti K."/>
            <person name="Morin E."/>
            <person name="Salamov A."/>
            <person name="Lipzen A."/>
            <person name="Mereny Z."/>
            <person name="Hegedus B."/>
            <person name="Baldrian P."/>
            <person name="Stursova M."/>
            <person name="Weitz H."/>
            <person name="Taylor A."/>
            <person name="Grigoriev I.V."/>
            <person name="Nagy L.G."/>
            <person name="Martin F."/>
            <person name="Kauserud H."/>
        </authorList>
    </citation>
    <scope>NUCLEOTIDE SEQUENCE</scope>
    <source>
        <strain evidence="2">CBHHK188m</strain>
    </source>
</reference>
<evidence type="ECO:0000313" key="3">
    <source>
        <dbReference type="Proteomes" id="UP001215280"/>
    </source>
</evidence>
<accession>A0AAD7N6H7</accession>
<comment type="caution">
    <text evidence="2">The sequence shown here is derived from an EMBL/GenBank/DDBJ whole genome shotgun (WGS) entry which is preliminary data.</text>
</comment>
<organism evidence="2 3">
    <name type="scientific">Mycena maculata</name>
    <dbReference type="NCBI Taxonomy" id="230809"/>
    <lineage>
        <taxon>Eukaryota</taxon>
        <taxon>Fungi</taxon>
        <taxon>Dikarya</taxon>
        <taxon>Basidiomycota</taxon>
        <taxon>Agaricomycotina</taxon>
        <taxon>Agaricomycetes</taxon>
        <taxon>Agaricomycetidae</taxon>
        <taxon>Agaricales</taxon>
        <taxon>Marasmiineae</taxon>
        <taxon>Mycenaceae</taxon>
        <taxon>Mycena</taxon>
    </lineage>
</organism>
<feature type="region of interest" description="Disordered" evidence="1">
    <location>
        <begin position="331"/>
        <end position="365"/>
    </location>
</feature>
<dbReference type="AlphaFoldDB" id="A0AAD7N6H7"/>
<evidence type="ECO:0000256" key="1">
    <source>
        <dbReference type="SAM" id="MobiDB-lite"/>
    </source>
</evidence>
<sequence length="487" mass="51244">MLADMVAEQYLTFVDHRGILYVRTQPLPDYHYLNPNFRDQHLAALQIAIDEHAAELSVNPRLSSATITWAEALKICEPKICEVEICELRNTHYFLGRLREPPADGCLFDLSSHPDPPIVAELLVARVTTGSATDALGALPLAFLTGRGGGSAGKGVRGGGSGPGEGVRAGGGRGGEARTGGEGVRGGGGGGGSGPGEGVHAGGSGAGKGGGGEARTGGAGCLRKNPEVPAPAPDANVVASWCHCMPVIPIKPSIQLPSYRMKHGQQVASGLGASNEDSWLHEAEVRLRCSEATSESSGSGLPGSGRNHVFAVQPAESRADENLRILHVQPSASCAGPSGPHGKGHPRALSAAKSPGHMEEGNTSTSCKGGFTIIRWHRLVPAEWGYNIGRSDDSYEDQPGTYWRERRRGAEAPSRYSDAKALRSPRTTKCLKDIAPEAMEMQSSSPSKAEDSDSDVRMSPSAKCKQKQAMKQCGKKKAEEVRRVDLA</sequence>
<proteinExistence type="predicted"/>